<dbReference type="EMBL" id="CP014243">
    <property type="protein sequence ID" value="AMD19986.1"/>
    <property type="molecule type" value="Genomic_DNA"/>
</dbReference>
<evidence type="ECO:0000313" key="18">
    <source>
        <dbReference type="Proteomes" id="UP000243052"/>
    </source>
</evidence>
<dbReference type="GO" id="GO:0008270">
    <property type="term" value="F:zinc ion binding"/>
    <property type="evidence" value="ECO:0007669"/>
    <property type="project" value="UniProtKB-KW"/>
</dbReference>
<feature type="domain" description="RRM" evidence="15">
    <location>
        <begin position="137"/>
        <end position="223"/>
    </location>
</feature>
<dbReference type="InterPro" id="IPR001841">
    <property type="entry name" value="Znf_RING"/>
</dbReference>
<organism evidence="17 18">
    <name type="scientific">Eremothecium sinecaudum</name>
    <dbReference type="NCBI Taxonomy" id="45286"/>
    <lineage>
        <taxon>Eukaryota</taxon>
        <taxon>Fungi</taxon>
        <taxon>Dikarya</taxon>
        <taxon>Ascomycota</taxon>
        <taxon>Saccharomycotina</taxon>
        <taxon>Saccharomycetes</taxon>
        <taxon>Saccharomycetales</taxon>
        <taxon>Saccharomycetaceae</taxon>
        <taxon>Eremothecium</taxon>
    </lineage>
</organism>
<dbReference type="GO" id="GO:0016567">
    <property type="term" value="P:protein ubiquitination"/>
    <property type="evidence" value="ECO:0007669"/>
    <property type="project" value="TreeGrafter"/>
</dbReference>
<feature type="domain" description="C3H1-type" evidence="16">
    <location>
        <begin position="220"/>
        <end position="247"/>
    </location>
</feature>
<dbReference type="CDD" id="cd16618">
    <property type="entry name" value="mRING-HC-C4C4_CNOT4"/>
    <property type="match status" value="1"/>
</dbReference>
<feature type="compositionally biased region" description="Polar residues" evidence="13">
    <location>
        <begin position="403"/>
        <end position="417"/>
    </location>
</feature>
<feature type="region of interest" description="Disordered" evidence="13">
    <location>
        <begin position="509"/>
        <end position="529"/>
    </location>
</feature>
<dbReference type="GO" id="GO:0005634">
    <property type="term" value="C:nucleus"/>
    <property type="evidence" value="ECO:0007669"/>
    <property type="project" value="UniProtKB-SubCell"/>
</dbReference>
<evidence type="ECO:0000256" key="6">
    <source>
        <dbReference type="ARBA" id="ARBA00022884"/>
    </source>
</evidence>
<feature type="region of interest" description="Disordered" evidence="13">
    <location>
        <begin position="263"/>
        <end position="370"/>
    </location>
</feature>
<dbReference type="InterPro" id="IPR000504">
    <property type="entry name" value="RRM_dom"/>
</dbReference>
<evidence type="ECO:0000256" key="12">
    <source>
        <dbReference type="PROSITE-ProRule" id="PRU00723"/>
    </source>
</evidence>
<protein>
    <submittedName>
        <fullName evidence="17">HCL165Cp</fullName>
    </submittedName>
</protein>
<dbReference type="PANTHER" id="PTHR12603:SF0">
    <property type="entry name" value="CCR4-NOT TRANSCRIPTION COMPLEX SUBUNIT 4"/>
    <property type="match status" value="1"/>
</dbReference>
<dbReference type="Gene3D" id="3.30.70.330">
    <property type="match status" value="1"/>
</dbReference>
<keyword evidence="9" id="KW-0804">Transcription</keyword>
<dbReference type="CDD" id="cd12438">
    <property type="entry name" value="RRM_CNOT4"/>
    <property type="match status" value="1"/>
</dbReference>
<dbReference type="RefSeq" id="XP_017986982.1">
    <property type="nucleotide sequence ID" value="XM_018131130.1"/>
</dbReference>
<dbReference type="GO" id="GO:0030015">
    <property type="term" value="C:CCR4-NOT core complex"/>
    <property type="evidence" value="ECO:0007669"/>
    <property type="project" value="UniProtKB-ARBA"/>
</dbReference>
<dbReference type="GO" id="GO:0051254">
    <property type="term" value="P:positive regulation of RNA metabolic process"/>
    <property type="evidence" value="ECO:0007669"/>
    <property type="project" value="UniProtKB-ARBA"/>
</dbReference>
<dbReference type="Pfam" id="PF00076">
    <property type="entry name" value="RRM_1"/>
    <property type="match status" value="1"/>
</dbReference>
<dbReference type="InterPro" id="IPR039780">
    <property type="entry name" value="Mot2"/>
</dbReference>
<evidence type="ECO:0000256" key="11">
    <source>
        <dbReference type="PROSITE-ProRule" id="PRU00176"/>
    </source>
</evidence>
<evidence type="ECO:0000256" key="10">
    <source>
        <dbReference type="ARBA" id="ARBA00023242"/>
    </source>
</evidence>
<evidence type="ECO:0000256" key="9">
    <source>
        <dbReference type="ARBA" id="ARBA00023163"/>
    </source>
</evidence>
<evidence type="ECO:0000256" key="8">
    <source>
        <dbReference type="ARBA" id="ARBA00023054"/>
    </source>
</evidence>
<dbReference type="FunFam" id="3.30.40.10:FF:000006">
    <property type="entry name" value="CCR4-NOT transcription complex subunit 4"/>
    <property type="match status" value="1"/>
</dbReference>
<dbReference type="InterPro" id="IPR013083">
    <property type="entry name" value="Znf_RING/FYVE/PHD"/>
</dbReference>
<dbReference type="InterPro" id="IPR035979">
    <property type="entry name" value="RBD_domain_sf"/>
</dbReference>
<dbReference type="FunFam" id="3.30.70.330:FF:000257">
    <property type="entry name" value="CCR4-NOT core complex subunit Not4"/>
    <property type="match status" value="1"/>
</dbReference>
<dbReference type="Pfam" id="PF14570">
    <property type="entry name" value="zf-RING_4"/>
    <property type="match status" value="1"/>
</dbReference>
<accession>A0A0X8HR94</accession>
<dbReference type="PANTHER" id="PTHR12603">
    <property type="entry name" value="CCR4-NOT TRANSCRIPTION COMPLEX RELATED"/>
    <property type="match status" value="1"/>
</dbReference>
<feature type="compositionally biased region" description="Low complexity" evidence="13">
    <location>
        <begin position="519"/>
        <end position="529"/>
    </location>
</feature>
<evidence type="ECO:0000256" key="5">
    <source>
        <dbReference type="ARBA" id="ARBA00022833"/>
    </source>
</evidence>
<keyword evidence="5 12" id="KW-0862">Zinc</keyword>
<keyword evidence="10" id="KW-0539">Nucleus</keyword>
<feature type="domain" description="RING-type" evidence="14">
    <location>
        <begin position="33"/>
        <end position="78"/>
    </location>
</feature>
<feature type="region of interest" description="Disordered" evidence="13">
    <location>
        <begin position="403"/>
        <end position="436"/>
    </location>
</feature>
<sequence>MENPHVHENLQHIQAVLSNYDTSFLSDDEEDYCPLCMETLDITDKNFKPCPCGYQICQFCYNNIRQNPELNGRCPACRRKYDDESVEYIVLSPEELKMERAKQARKERERKQREKERKENEYANRKYLAGMRVIQKNLVYVIGLNPPVPYEEVSTLLRSEKYFGQYGKINKIVVNKKTGHNDHQTGYGIYVTFSRKDDAARCIQAVDGTFIDGRQVKAAYGTTKYCSSYLRGQPCPNPNCMFLHEPGEEADSFNKRELNNKQQLQQGQQTAHLHSQSGQQVPLQVNQHIQQQQQQNHHHIHHPSPFKVLHDSTGMTGGNDTSGVPSPAQARTQLHLDDSSSSSTPAAHTPVLTPAPIPTGSNPWGITQSSTPVSALSKASSSNAFPALGEGINIAGNIPSSASVATPSNCNQPGSSSRNKKNSEKQNENPSDPLGSAVKFIDDTINFLSNYQCIDYKLTAGIIDDETYASYPPLFSYANIDVSEESEGILGRKLIDMLAIKPADHVATSFPSQQEVSPQMQQHHQQLQGSQKQLQQQQLQQLQQLQHLQQLQQQQLQQQQQQQLQLHQTTQQAAAAQHNSSDATPQHLNSELHLHHGQQQTKSMVNSPPPGMFIHNNQQNQNIGAVPHTGAQSRSNNSTDLLNQLINGKKVAASN</sequence>
<evidence type="ECO:0000256" key="4">
    <source>
        <dbReference type="ARBA" id="ARBA00022771"/>
    </source>
</evidence>
<evidence type="ECO:0000256" key="7">
    <source>
        <dbReference type="ARBA" id="ARBA00023015"/>
    </source>
</evidence>
<gene>
    <name evidence="17" type="ORF">AW171_hschr31853</name>
</gene>
<dbReference type="InterPro" id="IPR003954">
    <property type="entry name" value="RRM_euk-type"/>
</dbReference>
<evidence type="ECO:0000313" key="17">
    <source>
        <dbReference type="EMBL" id="AMD19986.1"/>
    </source>
</evidence>
<name>A0A0X8HR94_9SACH</name>
<dbReference type="GO" id="GO:0010557">
    <property type="term" value="P:positive regulation of macromolecule biosynthetic process"/>
    <property type="evidence" value="ECO:0007669"/>
    <property type="project" value="UniProtKB-ARBA"/>
</dbReference>
<feature type="compositionally biased region" description="Polar residues" evidence="13">
    <location>
        <begin position="509"/>
        <end position="518"/>
    </location>
</feature>
<dbReference type="Gene3D" id="3.30.40.10">
    <property type="entry name" value="Zinc/RING finger domain, C3HC4 (zinc finger)"/>
    <property type="match status" value="1"/>
</dbReference>
<keyword evidence="2" id="KW-0678">Repressor</keyword>
<feature type="compositionally biased region" description="Polar residues" evidence="13">
    <location>
        <begin position="318"/>
        <end position="332"/>
    </location>
</feature>
<feature type="compositionally biased region" description="Polar residues" evidence="13">
    <location>
        <begin position="359"/>
        <end position="370"/>
    </location>
</feature>
<dbReference type="SUPFAM" id="SSF57850">
    <property type="entry name" value="RING/U-box"/>
    <property type="match status" value="1"/>
</dbReference>
<feature type="compositionally biased region" description="Low complexity" evidence="13">
    <location>
        <begin position="279"/>
        <end position="295"/>
    </location>
</feature>
<keyword evidence="7" id="KW-0805">Transcription regulation</keyword>
<dbReference type="GO" id="GO:0000956">
    <property type="term" value="P:nuclear-transcribed mRNA catabolic process"/>
    <property type="evidence" value="ECO:0007669"/>
    <property type="project" value="UniProtKB-ARBA"/>
</dbReference>
<feature type="zinc finger region" description="C3H1-type" evidence="12">
    <location>
        <begin position="220"/>
        <end position="247"/>
    </location>
</feature>
<dbReference type="InterPro" id="IPR000571">
    <property type="entry name" value="Znf_CCCH"/>
</dbReference>
<feature type="compositionally biased region" description="Low complexity" evidence="13">
    <location>
        <begin position="339"/>
        <end position="350"/>
    </location>
</feature>
<dbReference type="OrthoDB" id="1923159at2759"/>
<keyword evidence="6 11" id="KW-0694">RNA-binding</keyword>
<keyword evidence="18" id="KW-1185">Reference proteome</keyword>
<evidence type="ECO:0000259" key="16">
    <source>
        <dbReference type="PROSITE" id="PS50103"/>
    </source>
</evidence>
<comment type="subcellular location">
    <subcellularLocation>
        <location evidence="1">Nucleus</location>
    </subcellularLocation>
</comment>
<dbReference type="InterPro" id="IPR012677">
    <property type="entry name" value="Nucleotide-bd_a/b_plait_sf"/>
</dbReference>
<evidence type="ECO:0000259" key="15">
    <source>
        <dbReference type="PROSITE" id="PS50102"/>
    </source>
</evidence>
<keyword evidence="3 12" id="KW-0479">Metal-binding</keyword>
<dbReference type="PROSITE" id="PS50102">
    <property type="entry name" value="RRM"/>
    <property type="match status" value="1"/>
</dbReference>
<keyword evidence="4 12" id="KW-0863">Zinc-finger</keyword>
<dbReference type="InterPro" id="IPR039515">
    <property type="entry name" value="NOT4_mRING-HC-C4C4"/>
</dbReference>
<proteinExistence type="predicted"/>
<dbReference type="GeneID" id="28723216"/>
<dbReference type="GO" id="GO:0003723">
    <property type="term" value="F:RNA binding"/>
    <property type="evidence" value="ECO:0007669"/>
    <property type="project" value="UniProtKB-UniRule"/>
</dbReference>
<evidence type="ECO:0000256" key="3">
    <source>
        <dbReference type="ARBA" id="ARBA00022723"/>
    </source>
</evidence>
<evidence type="ECO:0000259" key="14">
    <source>
        <dbReference type="PROSITE" id="PS50089"/>
    </source>
</evidence>
<dbReference type="SUPFAM" id="SSF54928">
    <property type="entry name" value="RNA-binding domain, RBD"/>
    <property type="match status" value="1"/>
</dbReference>
<feature type="region of interest" description="Disordered" evidence="13">
    <location>
        <begin position="99"/>
        <end position="119"/>
    </location>
</feature>
<dbReference type="InterPro" id="IPR034261">
    <property type="entry name" value="CNOT4_RRM"/>
</dbReference>
<dbReference type="SMART" id="SM00361">
    <property type="entry name" value="RRM_1"/>
    <property type="match status" value="1"/>
</dbReference>
<feature type="region of interest" description="Disordered" evidence="13">
    <location>
        <begin position="594"/>
        <end position="617"/>
    </location>
</feature>
<dbReference type="PROSITE" id="PS50103">
    <property type="entry name" value="ZF_C3H1"/>
    <property type="match status" value="1"/>
</dbReference>
<evidence type="ECO:0000256" key="13">
    <source>
        <dbReference type="SAM" id="MobiDB-lite"/>
    </source>
</evidence>
<dbReference type="SMART" id="SM00360">
    <property type="entry name" value="RRM"/>
    <property type="match status" value="1"/>
</dbReference>
<reference evidence="17 18" key="1">
    <citation type="submission" date="2016-01" db="EMBL/GenBank/DDBJ databases">
        <title>Genome sequence of the yeast Holleya sinecauda.</title>
        <authorList>
            <person name="Dietrich F.S."/>
        </authorList>
    </citation>
    <scope>NUCLEOTIDE SEQUENCE [LARGE SCALE GENOMIC DNA]</scope>
    <source>
        <strain evidence="17 18">ATCC 58844</strain>
    </source>
</reference>
<dbReference type="GO" id="GO:0061630">
    <property type="term" value="F:ubiquitin protein ligase activity"/>
    <property type="evidence" value="ECO:0007669"/>
    <property type="project" value="UniProtKB-ARBA"/>
</dbReference>
<dbReference type="PROSITE" id="PS50089">
    <property type="entry name" value="ZF_RING_2"/>
    <property type="match status" value="1"/>
</dbReference>
<feature type="compositionally biased region" description="Polar residues" evidence="13">
    <location>
        <begin position="597"/>
        <end position="606"/>
    </location>
</feature>
<dbReference type="AlphaFoldDB" id="A0A0X8HR94"/>
<dbReference type="Proteomes" id="UP000243052">
    <property type="component" value="Chromosome iii"/>
</dbReference>
<dbReference type="STRING" id="45286.A0A0X8HR94"/>
<evidence type="ECO:0000256" key="1">
    <source>
        <dbReference type="ARBA" id="ARBA00004123"/>
    </source>
</evidence>
<evidence type="ECO:0000256" key="2">
    <source>
        <dbReference type="ARBA" id="ARBA00022491"/>
    </source>
</evidence>
<keyword evidence="8" id="KW-0175">Coiled coil</keyword>